<dbReference type="PANTHER" id="PTHR35525:SF3">
    <property type="entry name" value="BLL6575 PROTEIN"/>
    <property type="match status" value="1"/>
</dbReference>
<proteinExistence type="predicted"/>
<keyword evidence="3" id="KW-1185">Reference proteome</keyword>
<dbReference type="AlphaFoldDB" id="A0A2V5JL64"/>
<protein>
    <recommendedName>
        <fullName evidence="1">Zinc finger CGNR domain-containing protein</fullName>
    </recommendedName>
</protein>
<dbReference type="Pfam" id="PF11706">
    <property type="entry name" value="zf-CGNR"/>
    <property type="match status" value="1"/>
</dbReference>
<dbReference type="EMBL" id="QJVC01000008">
    <property type="protein sequence ID" value="PYI38456.1"/>
    <property type="molecule type" value="Genomic_DNA"/>
</dbReference>
<feature type="domain" description="Zinc finger CGNR" evidence="1">
    <location>
        <begin position="109"/>
        <end position="149"/>
    </location>
</feature>
<evidence type="ECO:0000313" key="3">
    <source>
        <dbReference type="Proteomes" id="UP000247980"/>
    </source>
</evidence>
<dbReference type="InterPro" id="IPR021005">
    <property type="entry name" value="Znf_CGNR"/>
</dbReference>
<dbReference type="Proteomes" id="UP000247980">
    <property type="component" value="Unassembled WGS sequence"/>
</dbReference>
<dbReference type="Gene3D" id="1.10.3300.10">
    <property type="entry name" value="Jann2411-like domain"/>
    <property type="match status" value="1"/>
</dbReference>
<evidence type="ECO:0000259" key="1">
    <source>
        <dbReference type="Pfam" id="PF11706"/>
    </source>
</evidence>
<comment type="caution">
    <text evidence="2">The sequence shown here is derived from an EMBL/GenBank/DDBJ whole genome shotgun (WGS) entry which is preliminary data.</text>
</comment>
<dbReference type="PANTHER" id="PTHR35525">
    <property type="entry name" value="BLL6575 PROTEIN"/>
    <property type="match status" value="1"/>
</dbReference>
<evidence type="ECO:0000313" key="2">
    <source>
        <dbReference type="EMBL" id="PYI38456.1"/>
    </source>
</evidence>
<sequence>MFVTVNGGFWHESPEFLLIVGSIPAGAQKGLGPAVISAPQRRVGSAPLFIKIFREVRSPFLPSAALLHYDPDKGLLRVVNHPTSQLVNHAMAHIAEDAAALLTGPDARRIARCAAAPCDRFMIRTHARRQWCSERCGARQRANRAYARKQDKSPAA</sequence>
<organism evidence="2 3">
    <name type="scientific">Arthrobacter psychrolactophilus</name>
    <dbReference type="NCBI Taxonomy" id="92442"/>
    <lineage>
        <taxon>Bacteria</taxon>
        <taxon>Bacillati</taxon>
        <taxon>Actinomycetota</taxon>
        <taxon>Actinomycetes</taxon>
        <taxon>Micrococcales</taxon>
        <taxon>Micrococcaceae</taxon>
        <taxon>Arthrobacter</taxon>
    </lineage>
</organism>
<accession>A0A2V5JL64</accession>
<reference evidence="2 3" key="1">
    <citation type="submission" date="2018-05" db="EMBL/GenBank/DDBJ databases">
        <title>Genetic diversity of glacier-inhabiting Cryobacterium bacteria in China and description of Cryobacterium mengkeensis sp. nov. and Arthrobacter glacialis sp. nov.</title>
        <authorList>
            <person name="Liu Q."/>
            <person name="Xin Y.-H."/>
        </authorList>
    </citation>
    <scope>NUCLEOTIDE SEQUENCE [LARGE SCALE GENOMIC DNA]</scope>
    <source>
        <strain evidence="2 3">B7</strain>
    </source>
</reference>
<dbReference type="InterPro" id="IPR023286">
    <property type="entry name" value="ABATE_dom_sf"/>
</dbReference>
<dbReference type="OrthoDB" id="3211108at2"/>
<gene>
    <name evidence="2" type="ORF">CVS30_10025</name>
</gene>
<dbReference type="InterPro" id="IPR010852">
    <property type="entry name" value="ABATE"/>
</dbReference>
<name>A0A2V5JL64_9MICC</name>
<dbReference type="SUPFAM" id="SSF160904">
    <property type="entry name" value="Jann2411-like"/>
    <property type="match status" value="1"/>
</dbReference>